<dbReference type="GO" id="GO:0030246">
    <property type="term" value="F:carbohydrate binding"/>
    <property type="evidence" value="ECO:0007669"/>
    <property type="project" value="InterPro"/>
</dbReference>
<comment type="similarity">
    <text evidence="1">Belongs to the SorC transcriptional regulatory family.</text>
</comment>
<dbReference type="Gene3D" id="1.10.10.60">
    <property type="entry name" value="Homeodomain-like"/>
    <property type="match status" value="1"/>
</dbReference>
<dbReference type="AlphaFoldDB" id="A0AAT9HDF7"/>
<feature type="domain" description="Sugar-binding" evidence="6">
    <location>
        <begin position="73"/>
        <end position="326"/>
    </location>
</feature>
<dbReference type="InterPro" id="IPR007324">
    <property type="entry name" value="Sugar-bd_dom_put"/>
</dbReference>
<keyword evidence="2" id="KW-0805">Transcription regulation</keyword>
<evidence type="ECO:0000256" key="5">
    <source>
        <dbReference type="SAM" id="MobiDB-lite"/>
    </source>
</evidence>
<feature type="compositionally biased region" description="Basic and acidic residues" evidence="5">
    <location>
        <begin position="331"/>
        <end position="342"/>
    </location>
</feature>
<protein>
    <submittedName>
        <fullName evidence="7">Sugar-binding domain-containing protein</fullName>
    </submittedName>
</protein>
<dbReference type="EMBL" id="AP035768">
    <property type="protein sequence ID" value="BFO15453.1"/>
    <property type="molecule type" value="Genomic_DNA"/>
</dbReference>
<evidence type="ECO:0000313" key="7">
    <source>
        <dbReference type="EMBL" id="BFO15453.1"/>
    </source>
</evidence>
<gene>
    <name evidence="7" type="ORF">SHKM778_18410</name>
</gene>
<reference evidence="7" key="2">
    <citation type="submission" date="2024-07" db="EMBL/GenBank/DDBJ databases">
        <title>Streptomyces haneummycinica sp. nov., a new antibiotic-producing actinobacterium isolated from marine sediment.</title>
        <authorList>
            <person name="Uemura M."/>
            <person name="Hamada M."/>
            <person name="Hirano S."/>
            <person name="Kobayashi K."/>
            <person name="Ohshiro T."/>
            <person name="Kobayashi T."/>
            <person name="Terahara T."/>
        </authorList>
    </citation>
    <scope>NUCLEOTIDE SEQUENCE</scope>
    <source>
        <strain evidence="7">KM77-8</strain>
    </source>
</reference>
<feature type="region of interest" description="Disordered" evidence="5">
    <location>
        <begin position="331"/>
        <end position="361"/>
    </location>
</feature>
<dbReference type="InterPro" id="IPR037171">
    <property type="entry name" value="NagB/RpiA_transferase-like"/>
</dbReference>
<evidence type="ECO:0000256" key="2">
    <source>
        <dbReference type="ARBA" id="ARBA00023015"/>
    </source>
</evidence>
<organism evidence="7">
    <name type="scientific">Streptomyces haneummycinicus</name>
    <dbReference type="NCBI Taxonomy" id="3074435"/>
    <lineage>
        <taxon>Bacteria</taxon>
        <taxon>Bacillati</taxon>
        <taxon>Actinomycetota</taxon>
        <taxon>Actinomycetes</taxon>
        <taxon>Kitasatosporales</taxon>
        <taxon>Streptomycetaceae</taxon>
        <taxon>Streptomyces</taxon>
    </lineage>
</organism>
<reference evidence="7" key="1">
    <citation type="submission" date="2024-06" db="EMBL/GenBank/DDBJ databases">
        <authorList>
            <consortium name="consrtm"/>
            <person name="Uemura M."/>
            <person name="Terahara T."/>
        </authorList>
    </citation>
    <scope>NUCLEOTIDE SEQUENCE</scope>
    <source>
        <strain evidence="7">KM77-8</strain>
    </source>
</reference>
<evidence type="ECO:0000256" key="3">
    <source>
        <dbReference type="ARBA" id="ARBA00023125"/>
    </source>
</evidence>
<dbReference type="GO" id="GO:0003677">
    <property type="term" value="F:DNA binding"/>
    <property type="evidence" value="ECO:0007669"/>
    <property type="project" value="UniProtKB-KW"/>
</dbReference>
<name>A0AAT9HDF7_9ACTN</name>
<dbReference type="Gene3D" id="3.40.50.1360">
    <property type="match status" value="1"/>
</dbReference>
<dbReference type="PANTHER" id="PTHR34294:SF1">
    <property type="entry name" value="TRANSCRIPTIONAL REGULATOR LSRR"/>
    <property type="match status" value="1"/>
</dbReference>
<proteinExistence type="inferred from homology"/>
<evidence type="ECO:0000256" key="1">
    <source>
        <dbReference type="ARBA" id="ARBA00010466"/>
    </source>
</evidence>
<dbReference type="Pfam" id="PF04198">
    <property type="entry name" value="Sugar-bind"/>
    <property type="match status" value="1"/>
</dbReference>
<keyword evidence="3" id="KW-0238">DNA-binding</keyword>
<sequence>MAEPAEVAALPGPIDTLLAAAVARRFYLENRSKVEIAKEFGISRFKVARLLDAAVAHDIVRIDITVPAEIDVPLGRALTERFGLRHGIVVDLGRGDGGTAVPADQRQSGRWLGTAAARLVSDIVEEGDVLGLDGSHAVDALSEAVTRLPLCDVVQLTGVHGRDLAHDAAITAVRRTAAAGGGRAFPLHTLFLLPDAATAAVLRSQPATAETLERFGQVTKAVVGIGAWDGPHSTVYGALSERERETLRDAGACAEVAGHVLDDGGRFVPTELNARTIAVDAAGLRGVDELIGVTAGGRGTGAVRAVLRSGLLTGVVTDAVTARRLLWRDGPYDGRPERRYDGTDAAAPTLPAPRSTERGQA</sequence>
<keyword evidence="4" id="KW-0804">Transcription</keyword>
<accession>A0AAT9HDF7</accession>
<dbReference type="PANTHER" id="PTHR34294">
    <property type="entry name" value="TRANSCRIPTIONAL REGULATOR-RELATED"/>
    <property type="match status" value="1"/>
</dbReference>
<dbReference type="InterPro" id="IPR051054">
    <property type="entry name" value="SorC_transcr_regulators"/>
</dbReference>
<dbReference type="SUPFAM" id="SSF100950">
    <property type="entry name" value="NagB/RpiA/CoA transferase-like"/>
    <property type="match status" value="1"/>
</dbReference>
<evidence type="ECO:0000256" key="4">
    <source>
        <dbReference type="ARBA" id="ARBA00023163"/>
    </source>
</evidence>
<evidence type="ECO:0000259" key="6">
    <source>
        <dbReference type="Pfam" id="PF04198"/>
    </source>
</evidence>